<reference evidence="1" key="1">
    <citation type="submission" date="2018-11" db="EMBL/GenBank/DDBJ databases">
        <authorList>
            <consortium name="Pathogen Informatics"/>
        </authorList>
    </citation>
    <scope>NUCLEOTIDE SEQUENCE</scope>
</reference>
<proteinExistence type="predicted"/>
<accession>A0A448XRV3</accession>
<dbReference type="PANTHER" id="PTHR46478">
    <property type="entry name" value="VON WILLEBRAND FACTOR A DOMAIN-CONTAINING PROTEIN 3A"/>
    <property type="match status" value="1"/>
</dbReference>
<evidence type="ECO:0000313" key="1">
    <source>
        <dbReference type="EMBL" id="VEL43416.1"/>
    </source>
</evidence>
<name>A0A448XRV3_9PLAT</name>
<gene>
    <name evidence="1" type="ORF">PXEA_LOCUS36856</name>
</gene>
<dbReference type="PANTHER" id="PTHR46478:SF1">
    <property type="entry name" value="VON WILLEBRAND FACTOR A DOMAIN-CONTAINING PROTEIN 3A"/>
    <property type="match status" value="1"/>
</dbReference>
<keyword evidence="2" id="KW-1185">Reference proteome</keyword>
<dbReference type="EMBL" id="CAAALY010281227">
    <property type="protein sequence ID" value="VEL43416.1"/>
    <property type="molecule type" value="Genomic_DNA"/>
</dbReference>
<sequence length="91" mass="10427">MFINSYFRQLANSTGGRFHWFRETGIIDSDDVRLLQEEIDTAVEYMKQAEHLVNCSKQKRDVKDAEKESRVALASGGRERALSCGKSKICR</sequence>
<comment type="caution">
    <text evidence="1">The sequence shown here is derived from an EMBL/GenBank/DDBJ whole genome shotgun (WGS) entry which is preliminary data.</text>
</comment>
<evidence type="ECO:0000313" key="2">
    <source>
        <dbReference type="Proteomes" id="UP000784294"/>
    </source>
</evidence>
<organism evidence="1 2">
    <name type="scientific">Protopolystoma xenopodis</name>
    <dbReference type="NCBI Taxonomy" id="117903"/>
    <lineage>
        <taxon>Eukaryota</taxon>
        <taxon>Metazoa</taxon>
        <taxon>Spiralia</taxon>
        <taxon>Lophotrochozoa</taxon>
        <taxon>Platyhelminthes</taxon>
        <taxon>Monogenea</taxon>
        <taxon>Polyopisthocotylea</taxon>
        <taxon>Polystomatidea</taxon>
        <taxon>Polystomatidae</taxon>
        <taxon>Protopolystoma</taxon>
    </lineage>
</organism>
<protein>
    <submittedName>
        <fullName evidence="1">Uncharacterized protein</fullName>
    </submittedName>
</protein>
<dbReference type="Proteomes" id="UP000784294">
    <property type="component" value="Unassembled WGS sequence"/>
</dbReference>
<dbReference type="AlphaFoldDB" id="A0A448XRV3"/>
<dbReference type="OrthoDB" id="299997at2759"/>